<evidence type="ECO:0000256" key="1">
    <source>
        <dbReference type="ARBA" id="ARBA00005495"/>
    </source>
</evidence>
<gene>
    <name evidence="6" type="ORF">EJ02DRAFT_435622</name>
</gene>
<dbReference type="GO" id="GO:0046872">
    <property type="term" value="F:metal ion binding"/>
    <property type="evidence" value="ECO:0007669"/>
    <property type="project" value="UniProtKB-KW"/>
</dbReference>
<dbReference type="PROSITE" id="PS51891">
    <property type="entry name" value="CENP_V_GFA"/>
    <property type="match status" value="1"/>
</dbReference>
<evidence type="ECO:0000256" key="2">
    <source>
        <dbReference type="ARBA" id="ARBA00022723"/>
    </source>
</evidence>
<evidence type="ECO:0000313" key="6">
    <source>
        <dbReference type="EMBL" id="KAF1940442.1"/>
    </source>
</evidence>
<dbReference type="PANTHER" id="PTHR33337:SF40">
    <property type="entry name" value="CENP-V_GFA DOMAIN-CONTAINING PROTEIN-RELATED"/>
    <property type="match status" value="1"/>
</dbReference>
<evidence type="ECO:0000256" key="3">
    <source>
        <dbReference type="ARBA" id="ARBA00022833"/>
    </source>
</evidence>
<sequence length="341" mass="38388">MASPTDDAFTLMAHCLCKVNIFKTTISRSNLPLPAHVCHCHSCRHTTGALYSSFTSWSEPRASVDVSQLKALGFSPNVNLLFCPACLSPMFWVWPQDPTHPLGVYTKLLGNINEDLIRFVDHEFVGDTGDGRASVWLRHPNTDDELTGYSASKEDAVSIRCKCKGVEFVLRRNQSYPTQTKEELQWNIDLKMQKYLVVFCGCNSCRLQCGIDVLNWMYAEMKYISFINNARAFPNHMEELNKLIDAKEPIFGTLTYYTSSPGVHRYFSSNCSACIFHANGERPTVVDIAVGVLEASDGARAEGMLSWTYGANLINMEDGNGGWREGLFCQQIYEEIKEEVR</sequence>
<keyword evidence="2" id="KW-0479">Metal-binding</keyword>
<dbReference type="SUPFAM" id="SSF51316">
    <property type="entry name" value="Mss4-like"/>
    <property type="match status" value="2"/>
</dbReference>
<dbReference type="OrthoDB" id="5422068at2759"/>
<dbReference type="Proteomes" id="UP000800038">
    <property type="component" value="Unassembled WGS sequence"/>
</dbReference>
<dbReference type="InterPro" id="IPR006913">
    <property type="entry name" value="CENP-V/GFA"/>
</dbReference>
<accession>A0A6A5SKU6</accession>
<reference evidence="6" key="1">
    <citation type="journal article" date="2020" name="Stud. Mycol.">
        <title>101 Dothideomycetes genomes: a test case for predicting lifestyles and emergence of pathogens.</title>
        <authorList>
            <person name="Haridas S."/>
            <person name="Albert R."/>
            <person name="Binder M."/>
            <person name="Bloem J."/>
            <person name="Labutti K."/>
            <person name="Salamov A."/>
            <person name="Andreopoulos B."/>
            <person name="Baker S."/>
            <person name="Barry K."/>
            <person name="Bills G."/>
            <person name="Bluhm B."/>
            <person name="Cannon C."/>
            <person name="Castanera R."/>
            <person name="Culley D."/>
            <person name="Daum C."/>
            <person name="Ezra D."/>
            <person name="Gonzalez J."/>
            <person name="Henrissat B."/>
            <person name="Kuo A."/>
            <person name="Liang C."/>
            <person name="Lipzen A."/>
            <person name="Lutzoni F."/>
            <person name="Magnuson J."/>
            <person name="Mondo S."/>
            <person name="Nolan M."/>
            <person name="Ohm R."/>
            <person name="Pangilinan J."/>
            <person name="Park H.-J."/>
            <person name="Ramirez L."/>
            <person name="Alfaro M."/>
            <person name="Sun H."/>
            <person name="Tritt A."/>
            <person name="Yoshinaga Y."/>
            <person name="Zwiers L.-H."/>
            <person name="Turgeon B."/>
            <person name="Goodwin S."/>
            <person name="Spatafora J."/>
            <person name="Crous P."/>
            <person name="Grigoriev I."/>
        </authorList>
    </citation>
    <scope>NUCLEOTIDE SEQUENCE</scope>
    <source>
        <strain evidence="6">CBS 161.51</strain>
    </source>
</reference>
<dbReference type="Pfam" id="PF04828">
    <property type="entry name" value="GFA"/>
    <property type="match status" value="1"/>
</dbReference>
<dbReference type="EMBL" id="ML976063">
    <property type="protein sequence ID" value="KAF1940442.1"/>
    <property type="molecule type" value="Genomic_DNA"/>
</dbReference>
<feature type="domain" description="CENP-V/GFA" evidence="5">
    <location>
        <begin position="11"/>
        <end position="130"/>
    </location>
</feature>
<dbReference type="GO" id="GO:0016846">
    <property type="term" value="F:carbon-sulfur lyase activity"/>
    <property type="evidence" value="ECO:0007669"/>
    <property type="project" value="InterPro"/>
</dbReference>
<dbReference type="PANTHER" id="PTHR33337">
    <property type="entry name" value="GFA DOMAIN-CONTAINING PROTEIN"/>
    <property type="match status" value="1"/>
</dbReference>
<proteinExistence type="inferred from homology"/>
<protein>
    <recommendedName>
        <fullName evidence="5">CENP-V/GFA domain-containing protein</fullName>
    </recommendedName>
</protein>
<evidence type="ECO:0000313" key="7">
    <source>
        <dbReference type="Proteomes" id="UP000800038"/>
    </source>
</evidence>
<keyword evidence="7" id="KW-1185">Reference proteome</keyword>
<evidence type="ECO:0000256" key="4">
    <source>
        <dbReference type="ARBA" id="ARBA00023239"/>
    </source>
</evidence>
<dbReference type="Gene3D" id="2.170.150.70">
    <property type="match status" value="1"/>
</dbReference>
<evidence type="ECO:0000259" key="5">
    <source>
        <dbReference type="PROSITE" id="PS51891"/>
    </source>
</evidence>
<name>A0A6A5SKU6_9PLEO</name>
<comment type="similarity">
    <text evidence="1">Belongs to the Gfa family.</text>
</comment>
<dbReference type="AlphaFoldDB" id="A0A6A5SKU6"/>
<organism evidence="6 7">
    <name type="scientific">Clathrospora elynae</name>
    <dbReference type="NCBI Taxonomy" id="706981"/>
    <lineage>
        <taxon>Eukaryota</taxon>
        <taxon>Fungi</taxon>
        <taxon>Dikarya</taxon>
        <taxon>Ascomycota</taxon>
        <taxon>Pezizomycotina</taxon>
        <taxon>Dothideomycetes</taxon>
        <taxon>Pleosporomycetidae</taxon>
        <taxon>Pleosporales</taxon>
        <taxon>Diademaceae</taxon>
        <taxon>Clathrospora</taxon>
    </lineage>
</organism>
<dbReference type="Gene3D" id="3.90.1590.10">
    <property type="entry name" value="glutathione-dependent formaldehyde- activating enzyme (gfa)"/>
    <property type="match status" value="1"/>
</dbReference>
<keyword evidence="4" id="KW-0456">Lyase</keyword>
<dbReference type="InterPro" id="IPR011057">
    <property type="entry name" value="Mss4-like_sf"/>
</dbReference>
<keyword evidence="3" id="KW-0862">Zinc</keyword>